<sequence length="110" mass="11994">MSFCEPEDCGKSLNPAVDIGQIEGSLIQALGFSLLEEESRGKDGRLINCGTWDYKVPSGRDIPVRLDVELLPCEKPDAPVLGSKASGEPVPRRFNGERVDEHCFIGIHSP</sequence>
<comment type="caution">
    <text evidence="3">The sequence shown here is derived from an EMBL/GenBank/DDBJ whole genome shotgun (WGS) entry which is preliminary data.</text>
</comment>
<dbReference type="GO" id="GO:0005506">
    <property type="term" value="F:iron ion binding"/>
    <property type="evidence" value="ECO:0007669"/>
    <property type="project" value="InterPro"/>
</dbReference>
<evidence type="ECO:0000259" key="2">
    <source>
        <dbReference type="Pfam" id="PF20256"/>
    </source>
</evidence>
<dbReference type="PANTHER" id="PTHR11908:SF132">
    <property type="entry name" value="ALDEHYDE OXIDASE 1-RELATED"/>
    <property type="match status" value="1"/>
</dbReference>
<dbReference type="GO" id="GO:0016491">
    <property type="term" value="F:oxidoreductase activity"/>
    <property type="evidence" value="ECO:0007669"/>
    <property type="project" value="InterPro"/>
</dbReference>
<organism evidence="3">
    <name type="scientific">Cladocopium goreaui</name>
    <dbReference type="NCBI Taxonomy" id="2562237"/>
    <lineage>
        <taxon>Eukaryota</taxon>
        <taxon>Sar</taxon>
        <taxon>Alveolata</taxon>
        <taxon>Dinophyceae</taxon>
        <taxon>Suessiales</taxon>
        <taxon>Symbiodiniaceae</taxon>
        <taxon>Cladocopium</taxon>
    </lineage>
</organism>
<evidence type="ECO:0000256" key="1">
    <source>
        <dbReference type="ARBA" id="ARBA00022505"/>
    </source>
</evidence>
<evidence type="ECO:0000313" key="5">
    <source>
        <dbReference type="EMBL" id="CAL4786302.1"/>
    </source>
</evidence>
<dbReference type="InterPro" id="IPR046867">
    <property type="entry name" value="AldOxase/xan_DH_MoCoBD2"/>
</dbReference>
<gene>
    <name evidence="3" type="ORF">C1SCF055_LOCUS25242</name>
</gene>
<dbReference type="AlphaFoldDB" id="A0A9P1G5W4"/>
<evidence type="ECO:0000313" key="3">
    <source>
        <dbReference type="EMBL" id="CAI3998990.1"/>
    </source>
</evidence>
<reference evidence="4" key="2">
    <citation type="submission" date="2024-04" db="EMBL/GenBank/DDBJ databases">
        <authorList>
            <person name="Chen Y."/>
            <person name="Shah S."/>
            <person name="Dougan E. K."/>
            <person name="Thang M."/>
            <person name="Chan C."/>
        </authorList>
    </citation>
    <scope>NUCLEOTIDE SEQUENCE [LARGE SCALE GENOMIC DNA]</scope>
</reference>
<dbReference type="Pfam" id="PF20256">
    <property type="entry name" value="MoCoBD_2"/>
    <property type="match status" value="1"/>
</dbReference>
<evidence type="ECO:0000313" key="4">
    <source>
        <dbReference type="EMBL" id="CAL1152365.1"/>
    </source>
</evidence>
<dbReference type="Gene3D" id="3.30.365.10">
    <property type="entry name" value="Aldehyde oxidase/xanthine dehydrogenase, molybdopterin binding domain"/>
    <property type="match status" value="1"/>
</dbReference>
<proteinExistence type="predicted"/>
<dbReference type="EMBL" id="CAMXCT030002564">
    <property type="protein sequence ID" value="CAL4786302.1"/>
    <property type="molecule type" value="Genomic_DNA"/>
</dbReference>
<feature type="domain" description="Aldehyde oxidase/xanthine dehydrogenase second molybdopterin binding" evidence="2">
    <location>
        <begin position="7"/>
        <end position="63"/>
    </location>
</feature>
<dbReference type="PANTHER" id="PTHR11908">
    <property type="entry name" value="XANTHINE DEHYDROGENASE"/>
    <property type="match status" value="1"/>
</dbReference>
<dbReference type="EMBL" id="CAMXCT010002564">
    <property type="protein sequence ID" value="CAI3998990.1"/>
    <property type="molecule type" value="Genomic_DNA"/>
</dbReference>
<reference evidence="3" key="1">
    <citation type="submission" date="2022-10" db="EMBL/GenBank/DDBJ databases">
        <authorList>
            <person name="Chen Y."/>
            <person name="Dougan E. K."/>
            <person name="Chan C."/>
            <person name="Rhodes N."/>
            <person name="Thang M."/>
        </authorList>
    </citation>
    <scope>NUCLEOTIDE SEQUENCE</scope>
</reference>
<protein>
    <submittedName>
        <fullName evidence="5">Aldehyde oxidase-like protein</fullName>
    </submittedName>
</protein>
<keyword evidence="6" id="KW-1185">Reference proteome</keyword>
<dbReference type="SUPFAM" id="SSF56003">
    <property type="entry name" value="Molybdenum cofactor-binding domain"/>
    <property type="match status" value="1"/>
</dbReference>
<keyword evidence="1" id="KW-0500">Molybdenum</keyword>
<dbReference type="Proteomes" id="UP001152797">
    <property type="component" value="Unassembled WGS sequence"/>
</dbReference>
<name>A0A9P1G5W4_9DINO</name>
<accession>A0A9P1G5W4</accession>
<dbReference type="InterPro" id="IPR016208">
    <property type="entry name" value="Ald_Oxase/xanthine_DH-like"/>
</dbReference>
<dbReference type="InterPro" id="IPR037165">
    <property type="entry name" value="AldOxase/xan_DH_Mopterin-bd_sf"/>
</dbReference>
<evidence type="ECO:0000313" key="6">
    <source>
        <dbReference type="Proteomes" id="UP001152797"/>
    </source>
</evidence>
<dbReference type="EMBL" id="CAMXCT020002564">
    <property type="protein sequence ID" value="CAL1152365.1"/>
    <property type="molecule type" value="Genomic_DNA"/>
</dbReference>
<dbReference type="OrthoDB" id="449567at2759"/>